<dbReference type="InterPro" id="IPR014710">
    <property type="entry name" value="RmlC-like_jellyroll"/>
</dbReference>
<dbReference type="PANTHER" id="PTHR43346">
    <property type="entry name" value="LIGAND BINDING DOMAIN PROTEIN, PUTATIVE (AFU_ORTHOLOGUE AFUA_6G14370)-RELATED"/>
    <property type="match status" value="1"/>
</dbReference>
<feature type="domain" description="Cupin type-2" evidence="1">
    <location>
        <begin position="36"/>
        <end position="103"/>
    </location>
</feature>
<dbReference type="Gene3D" id="2.60.120.10">
    <property type="entry name" value="Jelly Rolls"/>
    <property type="match status" value="1"/>
</dbReference>
<organism evidence="2 3">
    <name type="scientific">Halorientalis brevis</name>
    <dbReference type="NCBI Taxonomy" id="1126241"/>
    <lineage>
        <taxon>Archaea</taxon>
        <taxon>Methanobacteriati</taxon>
        <taxon>Methanobacteriota</taxon>
        <taxon>Stenosarchaea group</taxon>
        <taxon>Halobacteria</taxon>
        <taxon>Halobacteriales</taxon>
        <taxon>Haloarculaceae</taxon>
        <taxon>Halorientalis</taxon>
    </lineage>
</organism>
<sequence>MKQPDPSDWKERDSYRKQILATEEDIGFDGGNLLQVVEIPPGEHVEPHFHRETEEVFYVLQAGGSLTIDETDVTPAEGDVIICEPGDVHEVRNDSDQAFRILVFKVNLTDDDTVWEQ</sequence>
<evidence type="ECO:0000313" key="3">
    <source>
        <dbReference type="Proteomes" id="UP001597119"/>
    </source>
</evidence>
<dbReference type="AlphaFoldDB" id="A0ABD6CAQ9"/>
<keyword evidence="3" id="KW-1185">Reference proteome</keyword>
<dbReference type="EMBL" id="JBHUDJ010000003">
    <property type="protein sequence ID" value="MFD1586949.1"/>
    <property type="molecule type" value="Genomic_DNA"/>
</dbReference>
<dbReference type="Pfam" id="PF07883">
    <property type="entry name" value="Cupin_2"/>
    <property type="match status" value="1"/>
</dbReference>
<reference evidence="2 3" key="1">
    <citation type="journal article" date="2019" name="Int. J. Syst. Evol. Microbiol.">
        <title>The Global Catalogue of Microorganisms (GCM) 10K type strain sequencing project: providing services to taxonomists for standard genome sequencing and annotation.</title>
        <authorList>
            <consortium name="The Broad Institute Genomics Platform"/>
            <consortium name="The Broad Institute Genome Sequencing Center for Infectious Disease"/>
            <person name="Wu L."/>
            <person name="Ma J."/>
        </authorList>
    </citation>
    <scope>NUCLEOTIDE SEQUENCE [LARGE SCALE GENOMIC DNA]</scope>
    <source>
        <strain evidence="2 3">CGMCC 1.12125</strain>
    </source>
</reference>
<name>A0ABD6CAQ9_9EURY</name>
<dbReference type="InterPro" id="IPR013096">
    <property type="entry name" value="Cupin_2"/>
</dbReference>
<dbReference type="SUPFAM" id="SSF51182">
    <property type="entry name" value="RmlC-like cupins"/>
    <property type="match status" value="1"/>
</dbReference>
<dbReference type="Proteomes" id="UP001597119">
    <property type="component" value="Unassembled WGS sequence"/>
</dbReference>
<gene>
    <name evidence="2" type="ORF">ACFR9U_08135</name>
</gene>
<evidence type="ECO:0000313" key="2">
    <source>
        <dbReference type="EMBL" id="MFD1586949.1"/>
    </source>
</evidence>
<comment type="caution">
    <text evidence="2">The sequence shown here is derived from an EMBL/GenBank/DDBJ whole genome shotgun (WGS) entry which is preliminary data.</text>
</comment>
<dbReference type="InterPro" id="IPR011051">
    <property type="entry name" value="RmlC_Cupin_sf"/>
</dbReference>
<dbReference type="RefSeq" id="WP_247375695.1">
    <property type="nucleotide sequence ID" value="NZ_JALLGV010000001.1"/>
</dbReference>
<accession>A0ABD6CAQ9</accession>
<proteinExistence type="predicted"/>
<dbReference type="PANTHER" id="PTHR43346:SF1">
    <property type="entry name" value="QUERCETIN 2,3-DIOXYGENASE-RELATED"/>
    <property type="match status" value="1"/>
</dbReference>
<dbReference type="InterPro" id="IPR052538">
    <property type="entry name" value="Flavonoid_dioxygenase-like"/>
</dbReference>
<protein>
    <submittedName>
        <fullName evidence="2">Cupin domain-containing protein</fullName>
    </submittedName>
</protein>
<evidence type="ECO:0000259" key="1">
    <source>
        <dbReference type="Pfam" id="PF07883"/>
    </source>
</evidence>